<keyword evidence="6" id="KW-1185">Reference proteome</keyword>
<dbReference type="InterPro" id="IPR007110">
    <property type="entry name" value="Ig-like_dom"/>
</dbReference>
<dbReference type="GO" id="GO:0005102">
    <property type="term" value="F:signaling receptor binding"/>
    <property type="evidence" value="ECO:0007669"/>
    <property type="project" value="TreeGrafter"/>
</dbReference>
<dbReference type="AlphaFoldDB" id="A0A8C9XUD2"/>
<dbReference type="PANTHER" id="PTHR24100">
    <property type="entry name" value="BUTYROPHILIN"/>
    <property type="match status" value="1"/>
</dbReference>
<feature type="domain" description="Ig-like" evidence="4">
    <location>
        <begin position="135"/>
        <end position="245"/>
    </location>
</feature>
<name>A0A8C9XUD2_SANLU</name>
<accession>A0A8C9XUD2</accession>
<keyword evidence="2" id="KW-0472">Membrane</keyword>
<reference evidence="5" key="1">
    <citation type="submission" date="2025-08" db="UniProtKB">
        <authorList>
            <consortium name="Ensembl"/>
        </authorList>
    </citation>
    <scope>IDENTIFICATION</scope>
</reference>
<sequence length="295" mass="33231">MLLLFYRLELLKQHYFLLLIVVYYCFLDMIVVPVHPGQDAILPCQAADPSISVVEWSRHDPKPEYILFYSDKETDTTIHNPSFKNRVDLSGNELNGGDASLILKNVSSIDQGTYECRVAPAGSKRAKRSIIDSNPIRTIRLQVTDSVHPGDDVILPCQAADPSIRAVEWSRPDLEPEYVLLTIDGHLDPTYQHPSFKDRVELVDRDLKDRDVSLTLKNVSSIDNGTYECRVKPDGSRRKKRANIDSEPIRTIRLQVTEDGNSSPVGRCNGLAAGVAGRRVRLREIHFKLSLPSEN</sequence>
<evidence type="ECO:0000313" key="5">
    <source>
        <dbReference type="Ensembl" id="ENSSLUP00000015192.1"/>
    </source>
</evidence>
<dbReference type="InterPro" id="IPR013783">
    <property type="entry name" value="Ig-like_fold"/>
</dbReference>
<dbReference type="Pfam" id="PF07686">
    <property type="entry name" value="V-set"/>
    <property type="match status" value="2"/>
</dbReference>
<feature type="domain" description="Ig-like" evidence="4">
    <location>
        <begin position="37"/>
        <end position="131"/>
    </location>
</feature>
<dbReference type="PROSITE" id="PS50835">
    <property type="entry name" value="IG_LIKE"/>
    <property type="match status" value="2"/>
</dbReference>
<dbReference type="Proteomes" id="UP000694568">
    <property type="component" value="Unplaced"/>
</dbReference>
<proteinExistence type="predicted"/>
<dbReference type="PANTHER" id="PTHR24100:SF151">
    <property type="entry name" value="ICOS LIGAND"/>
    <property type="match status" value="1"/>
</dbReference>
<dbReference type="GeneTree" id="ENSGT01010000228626"/>
<evidence type="ECO:0000256" key="1">
    <source>
        <dbReference type="ARBA" id="ARBA00004370"/>
    </source>
</evidence>
<dbReference type="InterPro" id="IPR036179">
    <property type="entry name" value="Ig-like_dom_sf"/>
</dbReference>
<dbReference type="SUPFAM" id="SSF48726">
    <property type="entry name" value="Immunoglobulin"/>
    <property type="match status" value="2"/>
</dbReference>
<dbReference type="SMART" id="SM00409">
    <property type="entry name" value="IG"/>
    <property type="match status" value="2"/>
</dbReference>
<comment type="subcellular location">
    <subcellularLocation>
        <location evidence="1">Membrane</location>
    </subcellularLocation>
</comment>
<dbReference type="GO" id="GO:0001817">
    <property type="term" value="P:regulation of cytokine production"/>
    <property type="evidence" value="ECO:0007669"/>
    <property type="project" value="TreeGrafter"/>
</dbReference>
<dbReference type="GO" id="GO:0050852">
    <property type="term" value="P:T cell receptor signaling pathway"/>
    <property type="evidence" value="ECO:0007669"/>
    <property type="project" value="TreeGrafter"/>
</dbReference>
<evidence type="ECO:0000313" key="6">
    <source>
        <dbReference type="Proteomes" id="UP000694568"/>
    </source>
</evidence>
<dbReference type="SMART" id="SM00408">
    <property type="entry name" value="IGc2"/>
    <property type="match status" value="2"/>
</dbReference>
<evidence type="ECO:0000256" key="3">
    <source>
        <dbReference type="ARBA" id="ARBA00023319"/>
    </source>
</evidence>
<dbReference type="InterPro" id="IPR003598">
    <property type="entry name" value="Ig_sub2"/>
</dbReference>
<keyword evidence="3" id="KW-0393">Immunoglobulin domain</keyword>
<dbReference type="SMART" id="SM00406">
    <property type="entry name" value="IGv"/>
    <property type="match status" value="2"/>
</dbReference>
<dbReference type="InterPro" id="IPR050504">
    <property type="entry name" value="IgSF_BTN/MOG"/>
</dbReference>
<dbReference type="InterPro" id="IPR003599">
    <property type="entry name" value="Ig_sub"/>
</dbReference>
<reference evidence="5" key="2">
    <citation type="submission" date="2025-09" db="UniProtKB">
        <authorList>
            <consortium name="Ensembl"/>
        </authorList>
    </citation>
    <scope>IDENTIFICATION</scope>
</reference>
<dbReference type="Gene3D" id="2.60.40.10">
    <property type="entry name" value="Immunoglobulins"/>
    <property type="match status" value="2"/>
</dbReference>
<dbReference type="InterPro" id="IPR013106">
    <property type="entry name" value="Ig_V-set"/>
</dbReference>
<protein>
    <recommendedName>
        <fullName evidence="4">Ig-like domain-containing protein</fullName>
    </recommendedName>
</protein>
<evidence type="ECO:0000256" key="2">
    <source>
        <dbReference type="ARBA" id="ARBA00023136"/>
    </source>
</evidence>
<organism evidence="5 6">
    <name type="scientific">Sander lucioperca</name>
    <name type="common">Pike-perch</name>
    <name type="synonym">Perca lucioperca</name>
    <dbReference type="NCBI Taxonomy" id="283035"/>
    <lineage>
        <taxon>Eukaryota</taxon>
        <taxon>Metazoa</taxon>
        <taxon>Chordata</taxon>
        <taxon>Craniata</taxon>
        <taxon>Vertebrata</taxon>
        <taxon>Euteleostomi</taxon>
        <taxon>Actinopterygii</taxon>
        <taxon>Neopterygii</taxon>
        <taxon>Teleostei</taxon>
        <taxon>Neoteleostei</taxon>
        <taxon>Acanthomorphata</taxon>
        <taxon>Eupercaria</taxon>
        <taxon>Perciformes</taxon>
        <taxon>Percoidei</taxon>
        <taxon>Percidae</taxon>
        <taxon>Luciopercinae</taxon>
        <taxon>Sander</taxon>
    </lineage>
</organism>
<evidence type="ECO:0000259" key="4">
    <source>
        <dbReference type="PROSITE" id="PS50835"/>
    </source>
</evidence>
<dbReference type="GO" id="GO:0009897">
    <property type="term" value="C:external side of plasma membrane"/>
    <property type="evidence" value="ECO:0007669"/>
    <property type="project" value="TreeGrafter"/>
</dbReference>
<dbReference type="Ensembl" id="ENSSLUT00000015681.1">
    <property type="protein sequence ID" value="ENSSLUP00000015192.1"/>
    <property type="gene ID" value="ENSSLUG00000007110.1"/>
</dbReference>